<keyword evidence="2" id="KW-1185">Reference proteome</keyword>
<dbReference type="Proteomes" id="UP000783213">
    <property type="component" value="Unassembled WGS sequence"/>
</dbReference>
<dbReference type="GeneID" id="62228634"/>
<protein>
    <submittedName>
        <fullName evidence="1">Uncharacterized protein</fullName>
    </submittedName>
</protein>
<organism evidence="1 2">
    <name type="scientific">Botrytis deweyae</name>
    <dbReference type="NCBI Taxonomy" id="2478750"/>
    <lineage>
        <taxon>Eukaryota</taxon>
        <taxon>Fungi</taxon>
        <taxon>Dikarya</taxon>
        <taxon>Ascomycota</taxon>
        <taxon>Pezizomycotina</taxon>
        <taxon>Leotiomycetes</taxon>
        <taxon>Helotiales</taxon>
        <taxon>Sclerotiniaceae</taxon>
        <taxon>Botrytis</taxon>
    </lineage>
</organism>
<name>A0ABQ7IZ84_9HELO</name>
<dbReference type="RefSeq" id="XP_038814464.1">
    <property type="nucleotide sequence ID" value="XM_038949479.1"/>
</dbReference>
<dbReference type="EMBL" id="RCSX01000003">
    <property type="protein sequence ID" value="KAF7937546.1"/>
    <property type="molecule type" value="Genomic_DNA"/>
</dbReference>
<proteinExistence type="predicted"/>
<sequence length="72" mass="8262">MSQRSTSWVQKPSYLQIRGVNMEDMDAYGQDGAKGELSNPKDWVLCRSLPATPTRIIHHQYMMLLLQEPELA</sequence>
<evidence type="ECO:0000313" key="2">
    <source>
        <dbReference type="Proteomes" id="UP000783213"/>
    </source>
</evidence>
<accession>A0ABQ7IZ84</accession>
<comment type="caution">
    <text evidence="1">The sequence shown here is derived from an EMBL/GenBank/DDBJ whole genome shotgun (WGS) entry which is preliminary data.</text>
</comment>
<reference evidence="1 2" key="1">
    <citation type="journal article" date="2020" name="Genome Biol. Evol.">
        <title>Comparative genomics of Sclerotiniaceae.</title>
        <authorList>
            <person name="Valero Jimenez C.A."/>
            <person name="Steentjes M."/>
            <person name="Scholten O.E."/>
            <person name="Van Kan J.A.L."/>
        </authorList>
    </citation>
    <scope>NUCLEOTIDE SEQUENCE [LARGE SCALE GENOMIC DNA]</scope>
    <source>
        <strain evidence="1 2">B1</strain>
    </source>
</reference>
<gene>
    <name evidence="1" type="ORF">EAE98_001860</name>
</gene>
<evidence type="ECO:0000313" key="1">
    <source>
        <dbReference type="EMBL" id="KAF7937546.1"/>
    </source>
</evidence>